<reference evidence="2" key="1">
    <citation type="submission" date="2024-01" db="EMBL/GenBank/DDBJ databases">
        <title>Bank of Algae and Cyanobacteria of the Azores (BACA) strain genomes.</title>
        <authorList>
            <person name="Luz R."/>
            <person name="Cordeiro R."/>
            <person name="Fonseca A."/>
            <person name="Goncalves V."/>
        </authorList>
    </citation>
    <scope>NUCLEOTIDE SEQUENCE</scope>
    <source>
        <strain evidence="2">BACA0141</strain>
    </source>
</reference>
<dbReference type="RefSeq" id="WP_330486075.1">
    <property type="nucleotide sequence ID" value="NZ_JAZBJZ010000153.1"/>
</dbReference>
<dbReference type="EMBL" id="JAZBJZ010000153">
    <property type="protein sequence ID" value="MEE3719638.1"/>
    <property type="molecule type" value="Genomic_DNA"/>
</dbReference>
<keyword evidence="3" id="KW-1185">Reference proteome</keyword>
<name>A0AAW9Q9G3_9CYAN</name>
<keyword evidence="1" id="KW-0732">Signal</keyword>
<gene>
    <name evidence="2" type="ORF">V2H45_23125</name>
</gene>
<comment type="caution">
    <text evidence="2">The sequence shown here is derived from an EMBL/GenBank/DDBJ whole genome shotgun (WGS) entry which is preliminary data.</text>
</comment>
<feature type="chain" id="PRO_5043578209" evidence="1">
    <location>
        <begin position="27"/>
        <end position="141"/>
    </location>
</feature>
<accession>A0AAW9Q9G3</accession>
<dbReference type="Proteomes" id="UP001333818">
    <property type="component" value="Unassembled WGS sequence"/>
</dbReference>
<evidence type="ECO:0000313" key="3">
    <source>
        <dbReference type="Proteomes" id="UP001333818"/>
    </source>
</evidence>
<organism evidence="2 3">
    <name type="scientific">Tumidithrix elongata BACA0141</name>
    <dbReference type="NCBI Taxonomy" id="2716417"/>
    <lineage>
        <taxon>Bacteria</taxon>
        <taxon>Bacillati</taxon>
        <taxon>Cyanobacteriota</taxon>
        <taxon>Cyanophyceae</taxon>
        <taxon>Pseudanabaenales</taxon>
        <taxon>Pseudanabaenaceae</taxon>
        <taxon>Tumidithrix</taxon>
        <taxon>Tumidithrix elongata</taxon>
    </lineage>
</organism>
<proteinExistence type="predicted"/>
<dbReference type="AlphaFoldDB" id="A0AAW9Q9G3"/>
<evidence type="ECO:0000313" key="2">
    <source>
        <dbReference type="EMBL" id="MEE3719638.1"/>
    </source>
</evidence>
<protein>
    <submittedName>
        <fullName evidence="2">Uncharacterized protein</fullName>
    </submittedName>
</protein>
<evidence type="ECO:0000256" key="1">
    <source>
        <dbReference type="SAM" id="SignalP"/>
    </source>
</evidence>
<feature type="signal peptide" evidence="1">
    <location>
        <begin position="1"/>
        <end position="26"/>
    </location>
</feature>
<sequence>MQFLNRYVFCALLMIVSLSFATPSFAQDLKVADKGADCQALGTAIQKITQGDPKTSDEAFKFLNTIAQGVQDVKLSEPTLKELQSGYAKAIANLAQAIKVIGDKNPKAEPFKSEVFKPAFEAFTTEITPLSKQGRAACTAS</sequence>